<dbReference type="HOGENOM" id="CLU_2895846_0_0_10"/>
<dbReference type="STRING" id="194439.CT2272"/>
<accession>Q8KA95</accession>
<name>Q8KA95_CHLTE</name>
<dbReference type="Proteomes" id="UP000001007">
    <property type="component" value="Chromosome"/>
</dbReference>
<dbReference type="EnsemblBacteria" id="AAM73486">
    <property type="protein sequence ID" value="AAM73486"/>
    <property type="gene ID" value="CT2272"/>
</dbReference>
<gene>
    <name evidence="1" type="ordered locus">CT2272</name>
</gene>
<dbReference type="AlphaFoldDB" id="Q8KA95"/>
<proteinExistence type="predicted"/>
<evidence type="ECO:0000313" key="1">
    <source>
        <dbReference type="EMBL" id="AAM73486.1"/>
    </source>
</evidence>
<dbReference type="KEGG" id="cte:CT2272"/>
<keyword evidence="2" id="KW-1185">Reference proteome</keyword>
<reference evidence="1 2" key="1">
    <citation type="journal article" date="2002" name="Proc. Natl. Acad. Sci. U.S.A.">
        <title>The complete genome sequence of Chlorobium tepidum TLS, a photosynthetic, anaerobic, green-sulfur bacterium.</title>
        <authorList>
            <person name="Eisen J.A."/>
            <person name="Nelson K.E."/>
            <person name="Paulsen I.T."/>
            <person name="Heidelberg J.F."/>
            <person name="Wu M."/>
            <person name="Dodson R.J."/>
            <person name="Deboy R."/>
            <person name="Gwinn M.L."/>
            <person name="Nelson W.C."/>
            <person name="Haft D.H."/>
            <person name="Hickey E.K."/>
            <person name="Peterson J.D."/>
            <person name="Durkin A.S."/>
            <person name="Kolonay J.L."/>
            <person name="Yang F."/>
            <person name="Holt I."/>
            <person name="Umayam L.A."/>
            <person name="Mason T."/>
            <person name="Brenner M."/>
            <person name="Shea T.P."/>
            <person name="Parksey D."/>
            <person name="Nierman W.C."/>
            <person name="Feldblyum T.V."/>
            <person name="Hansen C.L."/>
            <person name="Craven M.B."/>
            <person name="Radune D."/>
            <person name="Vamathevan J."/>
            <person name="Khouri H."/>
            <person name="White O."/>
            <person name="Gruber T.M."/>
            <person name="Ketchum K.A."/>
            <person name="Venter J.C."/>
            <person name="Tettelin H."/>
            <person name="Bryant D.A."/>
            <person name="Fraser C.M."/>
        </authorList>
    </citation>
    <scope>NUCLEOTIDE SEQUENCE [LARGE SCALE GENOMIC DNA]</scope>
    <source>
        <strain evidence="2">ATCC 49652 / DSM 12025 / NBRC 103806 / TLS</strain>
    </source>
</reference>
<dbReference type="EMBL" id="AE006470">
    <property type="protein sequence ID" value="AAM73486.1"/>
    <property type="molecule type" value="Genomic_DNA"/>
</dbReference>
<organism evidence="1 2">
    <name type="scientific">Chlorobaculum tepidum (strain ATCC 49652 / DSM 12025 / NBRC 103806 / TLS)</name>
    <name type="common">Chlorobium tepidum</name>
    <dbReference type="NCBI Taxonomy" id="194439"/>
    <lineage>
        <taxon>Bacteria</taxon>
        <taxon>Pseudomonadati</taxon>
        <taxon>Chlorobiota</taxon>
        <taxon>Chlorobiia</taxon>
        <taxon>Chlorobiales</taxon>
        <taxon>Chlorobiaceae</taxon>
        <taxon>Chlorobaculum</taxon>
    </lineage>
</organism>
<evidence type="ECO:0000313" key="2">
    <source>
        <dbReference type="Proteomes" id="UP000001007"/>
    </source>
</evidence>
<protein>
    <submittedName>
        <fullName evidence="1">Uncharacterized protein</fullName>
    </submittedName>
</protein>
<sequence>MSVCDDRGLHIDMVSLFFQAKNSHFGRIFLKPLLYFKLRIFCRVSANAFAAYRYAVSYNFAE</sequence>